<reference evidence="2" key="1">
    <citation type="submission" date="2022-12" db="EMBL/GenBank/DDBJ databases">
        <authorList>
            <person name="Petersen C."/>
        </authorList>
    </citation>
    <scope>NUCLEOTIDE SEQUENCE</scope>
    <source>
        <strain evidence="2">IBT 15544</strain>
    </source>
</reference>
<accession>A0A9W9J5B3</accession>
<gene>
    <name evidence="2" type="ORF">N7498_009610</name>
</gene>
<comment type="caution">
    <text evidence="2">The sequence shown here is derived from an EMBL/GenBank/DDBJ whole genome shotgun (WGS) entry which is preliminary data.</text>
</comment>
<sequence length="295" mass="32173">MADCKSTDRHPQDGVSLSQTDRELLLHLLERQDKESGSSSTGPGYRPGSQLSTSLKGKSAPHSGISKSSWNLTARFRLPRIESLDHSVCDIEGDNGEGPPLDLLTDGLFKGGAVHSSILLAELLELLETDAVWSPRNRTPAVNSQHLSAFYSTASDTESLSNDCDHLSVGTTESLDAPEANFPGDSCSYEELEESLQLNLDCKSEIDCEEVGGVHSQTTPVTREGSPSRVPCIDRLTPPHPVDDFLPSDLPSTISPSHPFLYPAKARSWPRSGFRQRLKAPLSEIFKKRHSSNQL</sequence>
<evidence type="ECO:0000256" key="1">
    <source>
        <dbReference type="SAM" id="MobiDB-lite"/>
    </source>
</evidence>
<dbReference type="Proteomes" id="UP001150904">
    <property type="component" value="Unassembled WGS sequence"/>
</dbReference>
<dbReference type="RefSeq" id="XP_058303565.1">
    <property type="nucleotide sequence ID" value="XM_058456666.1"/>
</dbReference>
<feature type="compositionally biased region" description="Basic and acidic residues" evidence="1">
    <location>
        <begin position="1"/>
        <end position="12"/>
    </location>
</feature>
<protein>
    <submittedName>
        <fullName evidence="2">Uncharacterized protein</fullName>
    </submittedName>
</protein>
<dbReference type="AlphaFoldDB" id="A0A9W9J5B3"/>
<keyword evidence="3" id="KW-1185">Reference proteome</keyword>
<feature type="region of interest" description="Disordered" evidence="1">
    <location>
        <begin position="1"/>
        <end position="65"/>
    </location>
</feature>
<feature type="compositionally biased region" description="Basic and acidic residues" evidence="1">
    <location>
        <begin position="20"/>
        <end position="36"/>
    </location>
</feature>
<organism evidence="2 3">
    <name type="scientific">Penicillium cinerascens</name>
    <dbReference type="NCBI Taxonomy" id="70096"/>
    <lineage>
        <taxon>Eukaryota</taxon>
        <taxon>Fungi</taxon>
        <taxon>Dikarya</taxon>
        <taxon>Ascomycota</taxon>
        <taxon>Pezizomycotina</taxon>
        <taxon>Eurotiomycetes</taxon>
        <taxon>Eurotiomycetidae</taxon>
        <taxon>Eurotiales</taxon>
        <taxon>Aspergillaceae</taxon>
        <taxon>Penicillium</taxon>
    </lineage>
</organism>
<dbReference type="EMBL" id="JAPQKR010000016">
    <property type="protein sequence ID" value="KAJ5190625.1"/>
    <property type="molecule type" value="Genomic_DNA"/>
</dbReference>
<evidence type="ECO:0000313" key="2">
    <source>
        <dbReference type="EMBL" id="KAJ5190625.1"/>
    </source>
</evidence>
<evidence type="ECO:0000313" key="3">
    <source>
        <dbReference type="Proteomes" id="UP001150904"/>
    </source>
</evidence>
<dbReference type="GeneID" id="83183967"/>
<name>A0A9W9J5B3_9EURO</name>
<proteinExistence type="predicted"/>
<reference evidence="2" key="2">
    <citation type="journal article" date="2023" name="IMA Fungus">
        <title>Comparative genomic study of the Penicillium genus elucidates a diverse pangenome and 15 lateral gene transfer events.</title>
        <authorList>
            <person name="Petersen C."/>
            <person name="Sorensen T."/>
            <person name="Nielsen M.R."/>
            <person name="Sondergaard T.E."/>
            <person name="Sorensen J.L."/>
            <person name="Fitzpatrick D.A."/>
            <person name="Frisvad J.C."/>
            <person name="Nielsen K.L."/>
        </authorList>
    </citation>
    <scope>NUCLEOTIDE SEQUENCE</scope>
    <source>
        <strain evidence="2">IBT 15544</strain>
    </source>
</reference>